<accession>A0A9X4NUU1</accession>
<reference evidence="1" key="1">
    <citation type="submission" date="2013-01" db="EMBL/GenBank/DDBJ databases">
        <title>Genome draft of Hydrogenophaga taeniospiralis 2K1.</title>
        <authorList>
            <person name="Gomila M."/>
            <person name="Lalucat J."/>
        </authorList>
    </citation>
    <scope>NUCLEOTIDE SEQUENCE</scope>
    <source>
        <strain evidence="1">CCUG 15921</strain>
    </source>
</reference>
<evidence type="ECO:0000313" key="1">
    <source>
        <dbReference type="EMBL" id="MDG5977667.1"/>
    </source>
</evidence>
<dbReference type="AlphaFoldDB" id="A0A9X4NUU1"/>
<sequence length="134" mass="14150">MQAAPTIAGYADLFTSLQSVQATVQVQIERFQQLMADIKVVASAHPDEKDVRAVGDVALKLHRAHALLYGGAQATPATPTAQADAAPAGEELDLQHAINEFSTLLSNSQGTSREVTALLDAAEQELAQLRGTTN</sequence>
<gene>
    <name evidence="1" type="ORF">H010_20586</name>
</gene>
<comment type="caution">
    <text evidence="1">The sequence shown here is derived from an EMBL/GenBank/DDBJ whole genome shotgun (WGS) entry which is preliminary data.</text>
</comment>
<name>A0A9X4NUU1_9BURK</name>
<dbReference type="OrthoDB" id="9157271at2"/>
<protein>
    <submittedName>
        <fullName evidence="1">Uncharacterized protein</fullName>
    </submittedName>
</protein>
<evidence type="ECO:0000313" key="2">
    <source>
        <dbReference type="Proteomes" id="UP001152876"/>
    </source>
</evidence>
<proteinExistence type="predicted"/>
<dbReference type="EMBL" id="AOGK01000024">
    <property type="protein sequence ID" value="MDG5977667.1"/>
    <property type="molecule type" value="Genomic_DNA"/>
</dbReference>
<organism evidence="1 2">
    <name type="scientific">Hydrogenophaga taeniospiralis CCUG 15921</name>
    <dbReference type="NCBI Taxonomy" id="1281780"/>
    <lineage>
        <taxon>Bacteria</taxon>
        <taxon>Pseudomonadati</taxon>
        <taxon>Pseudomonadota</taxon>
        <taxon>Betaproteobacteria</taxon>
        <taxon>Burkholderiales</taxon>
        <taxon>Comamonadaceae</taxon>
        <taxon>Hydrogenophaga</taxon>
    </lineage>
</organism>
<keyword evidence="2" id="KW-1185">Reference proteome</keyword>
<dbReference type="Proteomes" id="UP001152876">
    <property type="component" value="Unassembled WGS sequence"/>
</dbReference>
<dbReference type="RefSeq" id="WP_068175186.1">
    <property type="nucleotide sequence ID" value="NZ_AOGK01000024.1"/>
</dbReference>